<dbReference type="Proteomes" id="UP001218579">
    <property type="component" value="Unassembled WGS sequence"/>
</dbReference>
<keyword evidence="3" id="KW-0238">DNA-binding</keyword>
<feature type="domain" description="HTH lysR-type" evidence="5">
    <location>
        <begin position="2"/>
        <end position="59"/>
    </location>
</feature>
<dbReference type="Gene3D" id="1.10.10.10">
    <property type="entry name" value="Winged helix-like DNA-binding domain superfamily/Winged helix DNA-binding domain"/>
    <property type="match status" value="1"/>
</dbReference>
<protein>
    <submittedName>
        <fullName evidence="6">LysR family transcriptional regulator</fullName>
    </submittedName>
</protein>
<comment type="similarity">
    <text evidence="1">Belongs to the LysR transcriptional regulatory family.</text>
</comment>
<dbReference type="Pfam" id="PF00126">
    <property type="entry name" value="HTH_1"/>
    <property type="match status" value="1"/>
</dbReference>
<reference evidence="6 7" key="1">
    <citation type="submission" date="2023-01" db="EMBL/GenBank/DDBJ databases">
        <title>Novel species of the genus Asticcacaulis isolated from rivers.</title>
        <authorList>
            <person name="Lu H."/>
        </authorList>
    </citation>
    <scope>NUCLEOTIDE SEQUENCE [LARGE SCALE GENOMIC DNA]</scope>
    <source>
        <strain evidence="6 7">LKC15W</strain>
    </source>
</reference>
<evidence type="ECO:0000256" key="2">
    <source>
        <dbReference type="ARBA" id="ARBA00023015"/>
    </source>
</evidence>
<evidence type="ECO:0000259" key="5">
    <source>
        <dbReference type="PROSITE" id="PS50931"/>
    </source>
</evidence>
<name>A0ABT5HLV7_9CAUL</name>
<dbReference type="RefSeq" id="WP_272745547.1">
    <property type="nucleotide sequence ID" value="NZ_JAQQKV010000003.1"/>
</dbReference>
<evidence type="ECO:0000256" key="1">
    <source>
        <dbReference type="ARBA" id="ARBA00009437"/>
    </source>
</evidence>
<dbReference type="InterPro" id="IPR005119">
    <property type="entry name" value="LysR_subst-bd"/>
</dbReference>
<organism evidence="6 7">
    <name type="scientific">Asticcacaulis machinosus</name>
    <dbReference type="NCBI Taxonomy" id="2984211"/>
    <lineage>
        <taxon>Bacteria</taxon>
        <taxon>Pseudomonadati</taxon>
        <taxon>Pseudomonadota</taxon>
        <taxon>Alphaproteobacteria</taxon>
        <taxon>Caulobacterales</taxon>
        <taxon>Caulobacteraceae</taxon>
        <taxon>Asticcacaulis</taxon>
    </lineage>
</organism>
<dbReference type="PROSITE" id="PS50931">
    <property type="entry name" value="HTH_LYSR"/>
    <property type="match status" value="1"/>
</dbReference>
<dbReference type="Pfam" id="PF03466">
    <property type="entry name" value="LysR_substrate"/>
    <property type="match status" value="1"/>
</dbReference>
<gene>
    <name evidence="6" type="ORF">PQU98_13835</name>
</gene>
<evidence type="ECO:0000256" key="4">
    <source>
        <dbReference type="ARBA" id="ARBA00023163"/>
    </source>
</evidence>
<dbReference type="SUPFAM" id="SSF46785">
    <property type="entry name" value="Winged helix' DNA-binding domain"/>
    <property type="match status" value="1"/>
</dbReference>
<evidence type="ECO:0000313" key="7">
    <source>
        <dbReference type="Proteomes" id="UP001218579"/>
    </source>
</evidence>
<dbReference type="InterPro" id="IPR036388">
    <property type="entry name" value="WH-like_DNA-bd_sf"/>
</dbReference>
<proteinExistence type="inferred from homology"/>
<evidence type="ECO:0000256" key="3">
    <source>
        <dbReference type="ARBA" id="ARBA00023125"/>
    </source>
</evidence>
<keyword evidence="4" id="KW-0804">Transcription</keyword>
<evidence type="ECO:0000313" key="6">
    <source>
        <dbReference type="EMBL" id="MDC7677220.1"/>
    </source>
</evidence>
<accession>A0ABT5HLV7</accession>
<keyword evidence="2" id="KW-0805">Transcription regulation</keyword>
<dbReference type="SUPFAM" id="SSF53850">
    <property type="entry name" value="Periplasmic binding protein-like II"/>
    <property type="match status" value="1"/>
</dbReference>
<sequence length="298" mass="32887">MFELSQIRCFVTAAEELHFGRAAARLNMTQPPLSRQIQVLERILGVPLFERTSRSVKLTPAGRVFLPEARRIVWLAESATLAARKVAQGDAGRIGIGFTAVSGYSFLPQIVAQARARLPNIELDLREMVSNQQVEALQTGLIDIGFLRQPLERNEFESERVVSEGLVAALPTGDARLTEPELTLKAFDGSPLIMYSREGASYFHNMLLSLFAEAKVTPDYVQQVTQIHSMLGLVRAGLGIAIVPRTAMSLQFSDVHYRDIATTPATPVELYMVWRRGNSNPALTPVRTLCAEVAPKTV</sequence>
<dbReference type="InterPro" id="IPR036390">
    <property type="entry name" value="WH_DNA-bd_sf"/>
</dbReference>
<dbReference type="PANTHER" id="PTHR30346:SF0">
    <property type="entry name" value="HCA OPERON TRANSCRIPTIONAL ACTIVATOR HCAR"/>
    <property type="match status" value="1"/>
</dbReference>
<dbReference type="PANTHER" id="PTHR30346">
    <property type="entry name" value="TRANSCRIPTIONAL DUAL REGULATOR HCAR-RELATED"/>
    <property type="match status" value="1"/>
</dbReference>
<dbReference type="PRINTS" id="PR00039">
    <property type="entry name" value="HTHLYSR"/>
</dbReference>
<dbReference type="Gene3D" id="3.40.190.10">
    <property type="entry name" value="Periplasmic binding protein-like II"/>
    <property type="match status" value="2"/>
</dbReference>
<keyword evidence="7" id="KW-1185">Reference proteome</keyword>
<dbReference type="EMBL" id="JAQQKV010000003">
    <property type="protein sequence ID" value="MDC7677220.1"/>
    <property type="molecule type" value="Genomic_DNA"/>
</dbReference>
<dbReference type="InterPro" id="IPR000847">
    <property type="entry name" value="LysR_HTH_N"/>
</dbReference>
<comment type="caution">
    <text evidence="6">The sequence shown here is derived from an EMBL/GenBank/DDBJ whole genome shotgun (WGS) entry which is preliminary data.</text>
</comment>